<name>A0A2P2NGU1_RHIMU</name>
<evidence type="ECO:0000313" key="1">
    <source>
        <dbReference type="EMBL" id="MBX41712.1"/>
    </source>
</evidence>
<reference evidence="1" key="1">
    <citation type="submission" date="2018-02" db="EMBL/GenBank/DDBJ databases">
        <title>Rhizophora mucronata_Transcriptome.</title>
        <authorList>
            <person name="Meera S.P."/>
            <person name="Sreeshan A."/>
            <person name="Augustine A."/>
        </authorList>
    </citation>
    <scope>NUCLEOTIDE SEQUENCE</scope>
    <source>
        <tissue evidence="1">Leaf</tissue>
    </source>
</reference>
<dbReference type="EMBL" id="GGEC01061228">
    <property type="protein sequence ID" value="MBX41712.1"/>
    <property type="molecule type" value="Transcribed_RNA"/>
</dbReference>
<proteinExistence type="predicted"/>
<organism evidence="1">
    <name type="scientific">Rhizophora mucronata</name>
    <name type="common">Asiatic mangrove</name>
    <dbReference type="NCBI Taxonomy" id="61149"/>
    <lineage>
        <taxon>Eukaryota</taxon>
        <taxon>Viridiplantae</taxon>
        <taxon>Streptophyta</taxon>
        <taxon>Embryophyta</taxon>
        <taxon>Tracheophyta</taxon>
        <taxon>Spermatophyta</taxon>
        <taxon>Magnoliopsida</taxon>
        <taxon>eudicotyledons</taxon>
        <taxon>Gunneridae</taxon>
        <taxon>Pentapetalae</taxon>
        <taxon>rosids</taxon>
        <taxon>fabids</taxon>
        <taxon>Malpighiales</taxon>
        <taxon>Rhizophoraceae</taxon>
        <taxon>Rhizophora</taxon>
    </lineage>
</organism>
<protein>
    <submittedName>
        <fullName evidence="1">Uncharacterized protein</fullName>
    </submittedName>
</protein>
<sequence length="32" mass="3829">MVELVAAAAVGPWWWEWVLSYFDERESEEKKS</sequence>
<dbReference type="AlphaFoldDB" id="A0A2P2NGU1"/>
<accession>A0A2P2NGU1</accession>